<evidence type="ECO:0000256" key="5">
    <source>
        <dbReference type="ARBA" id="ARBA00023136"/>
    </source>
</evidence>
<dbReference type="GO" id="GO:0016020">
    <property type="term" value="C:membrane"/>
    <property type="evidence" value="ECO:0007669"/>
    <property type="project" value="UniProtKB-SubCell"/>
</dbReference>
<keyword evidence="3 11" id="KW-0812">Transmembrane</keyword>
<dbReference type="EC" id="2.3.1.225" evidence="11"/>
<reference evidence="13 14" key="1">
    <citation type="journal article" date="2018" name="Evol. Lett.">
        <title>Horizontal gene cluster transfer increased hallucinogenic mushroom diversity.</title>
        <authorList>
            <person name="Reynolds H.T."/>
            <person name="Vijayakumar V."/>
            <person name="Gluck-Thaler E."/>
            <person name="Korotkin H.B."/>
            <person name="Matheny P.B."/>
            <person name="Slot J.C."/>
        </authorList>
    </citation>
    <scope>NUCLEOTIDE SEQUENCE [LARGE SCALE GENOMIC DNA]</scope>
    <source>
        <strain evidence="13 14">SRW20</strain>
    </source>
</reference>
<keyword evidence="8 11" id="KW-0012">Acyltransferase</keyword>
<evidence type="ECO:0000256" key="11">
    <source>
        <dbReference type="RuleBase" id="RU079119"/>
    </source>
</evidence>
<feature type="transmembrane region" description="Helical" evidence="11">
    <location>
        <begin position="161"/>
        <end position="185"/>
    </location>
</feature>
<dbReference type="GO" id="GO:0005783">
    <property type="term" value="C:endoplasmic reticulum"/>
    <property type="evidence" value="ECO:0007669"/>
    <property type="project" value="TreeGrafter"/>
</dbReference>
<keyword evidence="2 11" id="KW-0808">Transferase</keyword>
<evidence type="ECO:0000256" key="6">
    <source>
        <dbReference type="ARBA" id="ARBA00023139"/>
    </source>
</evidence>
<dbReference type="InterPro" id="IPR001594">
    <property type="entry name" value="Palmitoyltrfase_DHHC"/>
</dbReference>
<evidence type="ECO:0000313" key="13">
    <source>
        <dbReference type="EMBL" id="PPQ79066.1"/>
    </source>
</evidence>
<dbReference type="EMBL" id="NHYE01005023">
    <property type="protein sequence ID" value="PPQ79066.1"/>
    <property type="molecule type" value="Genomic_DNA"/>
</dbReference>
<keyword evidence="14" id="KW-1185">Reference proteome</keyword>
<evidence type="ECO:0000256" key="2">
    <source>
        <dbReference type="ARBA" id="ARBA00022679"/>
    </source>
</evidence>
<feature type="transmembrane region" description="Helical" evidence="11">
    <location>
        <begin position="206"/>
        <end position="232"/>
    </location>
</feature>
<gene>
    <name evidence="13" type="ORF">CVT26_003971</name>
</gene>
<feature type="domain" description="Palmitoyltransferase DHHC" evidence="12">
    <location>
        <begin position="75"/>
        <end position="241"/>
    </location>
</feature>
<keyword evidence="5 11" id="KW-0472">Membrane</keyword>
<keyword evidence="4 11" id="KW-1133">Transmembrane helix</keyword>
<proteinExistence type="inferred from homology"/>
<dbReference type="PANTHER" id="PTHR22883">
    <property type="entry name" value="ZINC FINGER DHHC DOMAIN CONTAINING PROTEIN"/>
    <property type="match status" value="1"/>
</dbReference>
<evidence type="ECO:0000256" key="4">
    <source>
        <dbReference type="ARBA" id="ARBA00022989"/>
    </source>
</evidence>
<dbReference type="InterPro" id="IPR039859">
    <property type="entry name" value="PFA4/ZDH16/20/ERF2-like"/>
</dbReference>
<dbReference type="GO" id="GO:0006612">
    <property type="term" value="P:protein targeting to membrane"/>
    <property type="evidence" value="ECO:0007669"/>
    <property type="project" value="TreeGrafter"/>
</dbReference>
<comment type="caution">
    <text evidence="13">The sequence shown here is derived from an EMBL/GenBank/DDBJ whole genome shotgun (WGS) entry which is preliminary data.</text>
</comment>
<organism evidence="13 14">
    <name type="scientific">Gymnopilus dilepis</name>
    <dbReference type="NCBI Taxonomy" id="231916"/>
    <lineage>
        <taxon>Eukaryota</taxon>
        <taxon>Fungi</taxon>
        <taxon>Dikarya</taxon>
        <taxon>Basidiomycota</taxon>
        <taxon>Agaricomycotina</taxon>
        <taxon>Agaricomycetes</taxon>
        <taxon>Agaricomycetidae</taxon>
        <taxon>Agaricales</taxon>
        <taxon>Agaricineae</taxon>
        <taxon>Hymenogastraceae</taxon>
        <taxon>Gymnopilus</taxon>
    </lineage>
</organism>
<name>A0A409WKM4_9AGAR</name>
<dbReference type="OrthoDB" id="302728at2759"/>
<feature type="transmembrane region" description="Helical" evidence="11">
    <location>
        <begin position="12"/>
        <end position="34"/>
    </location>
</feature>
<dbReference type="Proteomes" id="UP000284706">
    <property type="component" value="Unassembled WGS sequence"/>
</dbReference>
<keyword evidence="7" id="KW-0449">Lipoprotein</keyword>
<dbReference type="PROSITE" id="PS50216">
    <property type="entry name" value="DHHC"/>
    <property type="match status" value="1"/>
</dbReference>
<dbReference type="GO" id="GO:0005794">
    <property type="term" value="C:Golgi apparatus"/>
    <property type="evidence" value="ECO:0007669"/>
    <property type="project" value="TreeGrafter"/>
</dbReference>
<evidence type="ECO:0000313" key="14">
    <source>
        <dbReference type="Proteomes" id="UP000284706"/>
    </source>
</evidence>
<dbReference type="InParanoid" id="A0A409WKM4"/>
<dbReference type="PANTHER" id="PTHR22883:SF23">
    <property type="entry name" value="PALMITOYLTRANSFERASE ZDHHC6"/>
    <property type="match status" value="1"/>
</dbReference>
<evidence type="ECO:0000256" key="7">
    <source>
        <dbReference type="ARBA" id="ARBA00023288"/>
    </source>
</evidence>
<evidence type="ECO:0000256" key="9">
    <source>
        <dbReference type="ARBA" id="ARBA00038298"/>
    </source>
</evidence>
<evidence type="ECO:0000256" key="10">
    <source>
        <dbReference type="ARBA" id="ARBA00048048"/>
    </source>
</evidence>
<dbReference type="AlphaFoldDB" id="A0A409WKM4"/>
<dbReference type="GO" id="GO:0019706">
    <property type="term" value="F:protein-cysteine S-palmitoyltransferase activity"/>
    <property type="evidence" value="ECO:0007669"/>
    <property type="project" value="UniProtKB-EC"/>
</dbReference>
<comment type="subcellular location">
    <subcellularLocation>
        <location evidence="1">Membrane</location>
        <topology evidence="1">Multi-pass membrane protein</topology>
    </subcellularLocation>
</comment>
<comment type="catalytic activity">
    <reaction evidence="10 11">
        <text>L-cysteinyl-[protein] + hexadecanoyl-CoA = S-hexadecanoyl-L-cysteinyl-[protein] + CoA</text>
        <dbReference type="Rhea" id="RHEA:36683"/>
        <dbReference type="Rhea" id="RHEA-COMP:10131"/>
        <dbReference type="Rhea" id="RHEA-COMP:11032"/>
        <dbReference type="ChEBI" id="CHEBI:29950"/>
        <dbReference type="ChEBI" id="CHEBI:57287"/>
        <dbReference type="ChEBI" id="CHEBI:57379"/>
        <dbReference type="ChEBI" id="CHEBI:74151"/>
        <dbReference type="EC" id="2.3.1.225"/>
    </reaction>
</comment>
<evidence type="ECO:0000256" key="8">
    <source>
        <dbReference type="ARBA" id="ARBA00023315"/>
    </source>
</evidence>
<evidence type="ECO:0000256" key="3">
    <source>
        <dbReference type="ARBA" id="ARBA00022692"/>
    </source>
</evidence>
<comment type="similarity">
    <text evidence="9">Belongs to the DHHC palmitoyltransferase family. PFA5 subfamily.</text>
</comment>
<accession>A0A409WKM4</accession>
<sequence>FGWYLSVFHIGGFYIISVNVLISSVTGLYLYLCLGRRTHSVARYPLPDKSSLTEPYQCVNETGDLVSCKKDLCNNKWKPPRTHHCSTCGVCRLDFDHHCPWIGNCVTLPRLKAFVGLLCLLPITFCVAVFPVAKTLTGHVFLALKTSQESQWTNEVWWNWWGSWIICAGPFGRWIVGTLLGYALIQRNSCEGQSSGCLIEEPHLRVITTAAIVFLLALFSVIMALTTIYQILRGQTALEALRPPSTESDSRYPNYWVCIPNFSDHQSLVAVVLPKERMYHQGYLQNWCSFMTRPWLAPSPPRFVSPSTAQIEDD</sequence>
<evidence type="ECO:0000259" key="12">
    <source>
        <dbReference type="Pfam" id="PF01529"/>
    </source>
</evidence>
<keyword evidence="6" id="KW-0564">Palmitate</keyword>
<dbReference type="Pfam" id="PF01529">
    <property type="entry name" value="DHHC"/>
    <property type="match status" value="1"/>
</dbReference>
<protein>
    <recommendedName>
        <fullName evidence="11">Palmitoyltransferase</fullName>
        <ecNumber evidence="11">2.3.1.225</ecNumber>
    </recommendedName>
</protein>
<comment type="domain">
    <text evidence="11">The DHHC domain is required for palmitoyltransferase activity.</text>
</comment>
<feature type="transmembrane region" description="Helical" evidence="11">
    <location>
        <begin position="113"/>
        <end position="133"/>
    </location>
</feature>
<feature type="non-terminal residue" evidence="13">
    <location>
        <position position="1"/>
    </location>
</feature>
<evidence type="ECO:0000256" key="1">
    <source>
        <dbReference type="ARBA" id="ARBA00004141"/>
    </source>
</evidence>